<evidence type="ECO:0000256" key="1">
    <source>
        <dbReference type="ARBA" id="ARBA00001974"/>
    </source>
</evidence>
<comment type="cofactor">
    <cofactor evidence="1 6">
        <name>FAD</name>
        <dbReference type="ChEBI" id="CHEBI:57692"/>
    </cofactor>
</comment>
<protein>
    <recommendedName>
        <fullName evidence="14">Acyl-CoA dehydrogenase</fullName>
    </recommendedName>
</protein>
<dbReference type="GO" id="GO:0033539">
    <property type="term" value="P:fatty acid beta-oxidation using acyl-CoA dehydrogenase"/>
    <property type="evidence" value="ECO:0007669"/>
    <property type="project" value="TreeGrafter"/>
</dbReference>
<keyword evidence="3 6" id="KW-0285">Flavoprotein</keyword>
<dbReference type="Gene3D" id="1.20.140.10">
    <property type="entry name" value="Butyryl-CoA Dehydrogenase, subunit A, domain 3"/>
    <property type="match status" value="1"/>
</dbReference>
<accession>A0AAV2BU23</accession>
<dbReference type="InterPro" id="IPR036250">
    <property type="entry name" value="AcylCo_DH-like_C"/>
</dbReference>
<evidence type="ECO:0000313" key="13">
    <source>
        <dbReference type="Proteomes" id="UP001497382"/>
    </source>
</evidence>
<sequence length="635" mass="70119">MFRFSDKLVRLIRNKSCKKFHTSTISNALKFTQEHDELRKTVNKIIDKDINPYVDQWEKADIYPAKEIFKKLGDAGLLGITRPTEYGGLGLDYSFSVAFFEELSNINCQGVPMSIIVHTDMATPALARFGSEELKQEFLVPSIAGDRVSCVAVSEVHCGSDVAAIKTKAERKGDDLIINGGKMWITNGAQADWMCLLANTREGPAHKNKSLICVPLDAPGITFNKINKLGTCSSDNVQFFFENVRVPAKNIIGEEGMGFIYQMLQFQDERLGGCVGVPRALSRVIQDTIAYCKDRTAFGHPIIDNQVIHFTLAELQTEVEALEALIYKAAAQMIDGQDVTKLASMAKLKAGRLTREIMARIRGLELTFNLVKDQIKSKQDCVVAALHCLLINEGLQCVGTGEKFSDEDARSSSELLPKQWNENQEVYTLRYISKAANNRYLIKIVKAGNIMHVNIVLNEDKTAAISANIEKLISDDFKNYSSAYNDLDSLKDVFQKDIVEKLLTKPSVASTSKSTAKKSSPLRVGPSPASRPHVPQLPPDFGNDSPFSRGHYPAFPDIGSRDLDPLGRGSGGMILDPSDFGRPRGGHPFGPPPGLPRGSVPPGARFDPFGPPVRGPNRFEPNPDHFRPPDFDDFM</sequence>
<feature type="domain" description="Acyl-CoA oxidase/dehydrogenase middle" evidence="9">
    <location>
        <begin position="150"/>
        <end position="244"/>
    </location>
</feature>
<evidence type="ECO:0000259" key="8">
    <source>
        <dbReference type="Pfam" id="PF00441"/>
    </source>
</evidence>
<comment type="caution">
    <text evidence="12">The sequence shown here is derived from an EMBL/GenBank/DDBJ whole genome shotgun (WGS) entry which is preliminary data.</text>
</comment>
<dbReference type="Gene3D" id="2.40.110.10">
    <property type="entry name" value="Butyryl-CoA Dehydrogenase, subunit A, domain 2"/>
    <property type="match status" value="1"/>
</dbReference>
<feature type="compositionally biased region" description="Basic and acidic residues" evidence="7">
    <location>
        <begin position="621"/>
        <end position="635"/>
    </location>
</feature>
<dbReference type="Pfam" id="PF11566">
    <property type="entry name" value="PI31_Prot_N"/>
    <property type="match status" value="1"/>
</dbReference>
<dbReference type="PANTHER" id="PTHR48083:SF6">
    <property type="entry name" value="ACYL-COA DEHYDROGENASE 6"/>
    <property type="match status" value="1"/>
</dbReference>
<evidence type="ECO:0000256" key="6">
    <source>
        <dbReference type="RuleBase" id="RU362125"/>
    </source>
</evidence>
<dbReference type="SUPFAM" id="SSF56645">
    <property type="entry name" value="Acyl-CoA dehydrogenase NM domain-like"/>
    <property type="match status" value="1"/>
</dbReference>
<evidence type="ECO:0000313" key="12">
    <source>
        <dbReference type="EMBL" id="CAL1299349.1"/>
    </source>
</evidence>
<evidence type="ECO:0000256" key="5">
    <source>
        <dbReference type="ARBA" id="ARBA00023002"/>
    </source>
</evidence>
<dbReference type="SUPFAM" id="SSF47203">
    <property type="entry name" value="Acyl-CoA dehydrogenase C-terminal domain-like"/>
    <property type="match status" value="1"/>
</dbReference>
<dbReference type="InterPro" id="IPR046373">
    <property type="entry name" value="Acyl-CoA_Oxase/DH_mid-dom_sf"/>
</dbReference>
<keyword evidence="13" id="KW-1185">Reference proteome</keyword>
<evidence type="ECO:0000256" key="7">
    <source>
        <dbReference type="SAM" id="MobiDB-lite"/>
    </source>
</evidence>
<dbReference type="Gene3D" id="3.40.1000.30">
    <property type="match status" value="1"/>
</dbReference>
<dbReference type="GO" id="GO:0003995">
    <property type="term" value="F:acyl-CoA dehydrogenase activity"/>
    <property type="evidence" value="ECO:0007669"/>
    <property type="project" value="TreeGrafter"/>
</dbReference>
<keyword evidence="5 6" id="KW-0560">Oxidoreductase</keyword>
<dbReference type="GO" id="GO:0050660">
    <property type="term" value="F:flavin adenine dinucleotide binding"/>
    <property type="evidence" value="ECO:0007669"/>
    <property type="project" value="InterPro"/>
</dbReference>
<gene>
    <name evidence="12" type="ORF">LARSCL_LOCUS21298</name>
</gene>
<keyword evidence="4 6" id="KW-0274">FAD</keyword>
<feature type="domain" description="Acyl-CoA dehydrogenase/oxidase N-terminal" evidence="10">
    <location>
        <begin position="32"/>
        <end position="146"/>
    </location>
</feature>
<dbReference type="Pfam" id="PF02771">
    <property type="entry name" value="Acyl-CoA_dh_N"/>
    <property type="match status" value="1"/>
</dbReference>
<proteinExistence type="inferred from homology"/>
<dbReference type="Gene3D" id="1.10.540.10">
    <property type="entry name" value="Acyl-CoA dehydrogenase/oxidase, N-terminal domain"/>
    <property type="match status" value="1"/>
</dbReference>
<evidence type="ECO:0000259" key="11">
    <source>
        <dbReference type="Pfam" id="PF11566"/>
    </source>
</evidence>
<dbReference type="InterPro" id="IPR050741">
    <property type="entry name" value="Acyl-CoA_dehydrogenase"/>
</dbReference>
<evidence type="ECO:0008006" key="14">
    <source>
        <dbReference type="Google" id="ProtNLM"/>
    </source>
</evidence>
<dbReference type="Pfam" id="PF00441">
    <property type="entry name" value="Acyl-CoA_dh_1"/>
    <property type="match status" value="1"/>
</dbReference>
<dbReference type="InterPro" id="IPR021625">
    <property type="entry name" value="PI31_Prot_N"/>
</dbReference>
<dbReference type="EMBL" id="CAXIEN010000495">
    <property type="protein sequence ID" value="CAL1299349.1"/>
    <property type="molecule type" value="Genomic_DNA"/>
</dbReference>
<dbReference type="GO" id="GO:0005737">
    <property type="term" value="C:cytoplasm"/>
    <property type="evidence" value="ECO:0007669"/>
    <property type="project" value="TreeGrafter"/>
</dbReference>
<organism evidence="12 13">
    <name type="scientific">Larinioides sclopetarius</name>
    <dbReference type="NCBI Taxonomy" id="280406"/>
    <lineage>
        <taxon>Eukaryota</taxon>
        <taxon>Metazoa</taxon>
        <taxon>Ecdysozoa</taxon>
        <taxon>Arthropoda</taxon>
        <taxon>Chelicerata</taxon>
        <taxon>Arachnida</taxon>
        <taxon>Araneae</taxon>
        <taxon>Araneomorphae</taxon>
        <taxon>Entelegynae</taxon>
        <taxon>Araneoidea</taxon>
        <taxon>Araneidae</taxon>
        <taxon>Larinioides</taxon>
    </lineage>
</organism>
<dbReference type="Pfam" id="PF02770">
    <property type="entry name" value="Acyl-CoA_dh_M"/>
    <property type="match status" value="1"/>
</dbReference>
<dbReference type="PANTHER" id="PTHR48083">
    <property type="entry name" value="MEDIUM-CHAIN SPECIFIC ACYL-COA DEHYDROGENASE, MITOCHONDRIAL-RELATED"/>
    <property type="match status" value="1"/>
</dbReference>
<dbReference type="InterPro" id="IPR037069">
    <property type="entry name" value="AcylCoA_DH/ox_N_sf"/>
</dbReference>
<evidence type="ECO:0000256" key="3">
    <source>
        <dbReference type="ARBA" id="ARBA00022630"/>
    </source>
</evidence>
<dbReference type="AlphaFoldDB" id="A0AAV2BU23"/>
<dbReference type="Proteomes" id="UP001497382">
    <property type="component" value="Unassembled WGS sequence"/>
</dbReference>
<dbReference type="InterPro" id="IPR009075">
    <property type="entry name" value="AcylCo_DH/oxidase_C"/>
</dbReference>
<feature type="region of interest" description="Disordered" evidence="7">
    <location>
        <begin position="580"/>
        <end position="635"/>
    </location>
</feature>
<reference evidence="12 13" key="1">
    <citation type="submission" date="2024-04" db="EMBL/GenBank/DDBJ databases">
        <authorList>
            <person name="Rising A."/>
            <person name="Reimegard J."/>
            <person name="Sonavane S."/>
            <person name="Akerstrom W."/>
            <person name="Nylinder S."/>
            <person name="Hedman E."/>
            <person name="Kallberg Y."/>
        </authorList>
    </citation>
    <scope>NUCLEOTIDE SEQUENCE [LARGE SCALE GENOMIC DNA]</scope>
</reference>
<dbReference type="InterPro" id="IPR009100">
    <property type="entry name" value="AcylCoA_DH/oxidase_NM_dom_sf"/>
</dbReference>
<dbReference type="InterPro" id="IPR013786">
    <property type="entry name" value="AcylCoA_DH/ox_N"/>
</dbReference>
<feature type="domain" description="Acyl-CoA dehydrogenase/oxidase C-terminal" evidence="8">
    <location>
        <begin position="256"/>
        <end position="360"/>
    </location>
</feature>
<evidence type="ECO:0000256" key="2">
    <source>
        <dbReference type="ARBA" id="ARBA00009347"/>
    </source>
</evidence>
<evidence type="ECO:0000259" key="9">
    <source>
        <dbReference type="Pfam" id="PF02770"/>
    </source>
</evidence>
<comment type="similarity">
    <text evidence="2 6">Belongs to the acyl-CoA dehydrogenase family.</text>
</comment>
<evidence type="ECO:0000256" key="4">
    <source>
        <dbReference type="ARBA" id="ARBA00022827"/>
    </source>
</evidence>
<evidence type="ECO:0000259" key="10">
    <source>
        <dbReference type="Pfam" id="PF02771"/>
    </source>
</evidence>
<dbReference type="InterPro" id="IPR006091">
    <property type="entry name" value="Acyl-CoA_Oxase/DH_mid-dom"/>
</dbReference>
<name>A0AAV2BU23_9ARAC</name>
<feature type="compositionally biased region" description="Low complexity" evidence="7">
    <location>
        <begin position="507"/>
        <end position="521"/>
    </location>
</feature>
<dbReference type="FunFam" id="2.40.110.10:FF:000002">
    <property type="entry name" value="Acyl-CoA dehydrogenase fadE12"/>
    <property type="match status" value="1"/>
</dbReference>
<feature type="domain" description="PI31 proteasome regulator N-terminal" evidence="11">
    <location>
        <begin position="373"/>
        <end position="506"/>
    </location>
</feature>
<feature type="region of interest" description="Disordered" evidence="7">
    <location>
        <begin position="507"/>
        <end position="545"/>
    </location>
</feature>